<organism evidence="1 2">
    <name type="scientific">Novipirellula herctigrandis</name>
    <dbReference type="NCBI Taxonomy" id="2527986"/>
    <lineage>
        <taxon>Bacteria</taxon>
        <taxon>Pseudomonadati</taxon>
        <taxon>Planctomycetota</taxon>
        <taxon>Planctomycetia</taxon>
        <taxon>Pirellulales</taxon>
        <taxon>Pirellulaceae</taxon>
        <taxon>Novipirellula</taxon>
    </lineage>
</organism>
<evidence type="ECO:0000313" key="1">
    <source>
        <dbReference type="EMBL" id="TWT82908.1"/>
    </source>
</evidence>
<name>A0A5C5Z6N8_9BACT</name>
<dbReference type="Proteomes" id="UP000315010">
    <property type="component" value="Unassembled WGS sequence"/>
</dbReference>
<protein>
    <submittedName>
        <fullName evidence="1">Uncharacterized protein</fullName>
    </submittedName>
</protein>
<reference evidence="1 2" key="1">
    <citation type="submission" date="2019-02" db="EMBL/GenBank/DDBJ databases">
        <title>Deep-cultivation of Planctomycetes and their phenomic and genomic characterization uncovers novel biology.</title>
        <authorList>
            <person name="Wiegand S."/>
            <person name="Jogler M."/>
            <person name="Boedeker C."/>
            <person name="Pinto D."/>
            <person name="Vollmers J."/>
            <person name="Rivas-Marin E."/>
            <person name="Kohn T."/>
            <person name="Peeters S.H."/>
            <person name="Heuer A."/>
            <person name="Rast P."/>
            <person name="Oberbeckmann S."/>
            <person name="Bunk B."/>
            <person name="Jeske O."/>
            <person name="Meyerdierks A."/>
            <person name="Storesund J.E."/>
            <person name="Kallscheuer N."/>
            <person name="Luecker S."/>
            <person name="Lage O.M."/>
            <person name="Pohl T."/>
            <person name="Merkel B.J."/>
            <person name="Hornburger P."/>
            <person name="Mueller R.-W."/>
            <person name="Bruemmer F."/>
            <person name="Labrenz M."/>
            <person name="Spormann A.M."/>
            <person name="Op Den Camp H."/>
            <person name="Overmann J."/>
            <person name="Amann R."/>
            <person name="Jetten M.S.M."/>
            <person name="Mascher T."/>
            <person name="Medema M.H."/>
            <person name="Devos D.P."/>
            <person name="Kaster A.-K."/>
            <person name="Ovreas L."/>
            <person name="Rohde M."/>
            <person name="Galperin M.Y."/>
            <person name="Jogler C."/>
        </authorList>
    </citation>
    <scope>NUCLEOTIDE SEQUENCE [LARGE SCALE GENOMIC DNA]</scope>
    <source>
        <strain evidence="1 2">CA13</strain>
    </source>
</reference>
<comment type="caution">
    <text evidence="1">The sequence shown here is derived from an EMBL/GenBank/DDBJ whole genome shotgun (WGS) entry which is preliminary data.</text>
</comment>
<gene>
    <name evidence="1" type="ORF">CA13_43710</name>
</gene>
<accession>A0A5C5Z6N8</accession>
<proteinExistence type="predicted"/>
<dbReference type="EMBL" id="SJPJ01000001">
    <property type="protein sequence ID" value="TWT82908.1"/>
    <property type="molecule type" value="Genomic_DNA"/>
</dbReference>
<dbReference type="AlphaFoldDB" id="A0A5C5Z6N8"/>
<dbReference type="RefSeq" id="WP_146399712.1">
    <property type="nucleotide sequence ID" value="NZ_SJPJ01000001.1"/>
</dbReference>
<dbReference type="OrthoDB" id="256390at2"/>
<evidence type="ECO:0000313" key="2">
    <source>
        <dbReference type="Proteomes" id="UP000315010"/>
    </source>
</evidence>
<sequence>MTKTTQNLVNRFHEVGYANQTNSDAESLAPEDGLIGFFQNFRPNGEGVDGLFAETPWGGELLRRLKRLFDFAGDDRRPQGGRDVYFIVRNPKPLEPDDAQTLAQQWLGNLHDLASLAQVHRLTEKLAPCPSIRILEGIAPKHPKDESEKAELLNLLQKFGPNLVSRITSPDEPTRTLQAAYFYTACDWMLRDYLMWPLFRDAIDVDDPFEPYFQLWAHGVKYRIFNDSQVEIYLPRHFNQP</sequence>
<keyword evidence="2" id="KW-1185">Reference proteome</keyword>